<protein>
    <submittedName>
        <fullName evidence="1">Uncharacterized protein</fullName>
    </submittedName>
</protein>
<reference evidence="1 2" key="1">
    <citation type="submission" date="2016-09" db="EMBL/GenBank/DDBJ databases">
        <title>Metabolic pathway, cell adaptation mechanisms and a novel monoxygenase revealed through proteogenomic-transcription analysis of a Sphingomonas haloaromaticamans strain degrading the fungicide ortho-phenylphenol.</title>
        <authorList>
            <person name="Perruchon C."/>
            <person name="Papadopoulou E.S."/>
            <person name="Rousidou C."/>
            <person name="Vasileiadis S."/>
            <person name="Tanou G."/>
            <person name="Amoutzias G."/>
            <person name="Molassiotis A."/>
            <person name="Karpouzas D.G."/>
        </authorList>
    </citation>
    <scope>NUCLEOTIDE SEQUENCE [LARGE SCALE GENOMIC DNA]</scope>
    <source>
        <strain evidence="1 2">P3</strain>
    </source>
</reference>
<keyword evidence="2" id="KW-1185">Reference proteome</keyword>
<gene>
    <name evidence="1" type="ORF">BHE75_01925</name>
</gene>
<comment type="caution">
    <text evidence="1">The sequence shown here is derived from an EMBL/GenBank/DDBJ whole genome shotgun (WGS) entry which is preliminary data.</text>
</comment>
<evidence type="ECO:0000313" key="1">
    <source>
        <dbReference type="EMBL" id="OHT19932.1"/>
    </source>
</evidence>
<dbReference type="EMBL" id="MIPT01000001">
    <property type="protein sequence ID" value="OHT19932.1"/>
    <property type="molecule type" value="Genomic_DNA"/>
</dbReference>
<proteinExistence type="predicted"/>
<organism evidence="1 2">
    <name type="scientific">Edaphosphingomonas haloaromaticamans</name>
    <dbReference type="NCBI Taxonomy" id="653954"/>
    <lineage>
        <taxon>Bacteria</taxon>
        <taxon>Pseudomonadati</taxon>
        <taxon>Pseudomonadota</taxon>
        <taxon>Alphaproteobacteria</taxon>
        <taxon>Sphingomonadales</taxon>
        <taxon>Rhizorhabdaceae</taxon>
        <taxon>Edaphosphingomonas</taxon>
    </lineage>
</organism>
<dbReference type="AlphaFoldDB" id="A0A1S1HDR2"/>
<dbReference type="Proteomes" id="UP000179467">
    <property type="component" value="Unassembled WGS sequence"/>
</dbReference>
<evidence type="ECO:0000313" key="2">
    <source>
        <dbReference type="Proteomes" id="UP000179467"/>
    </source>
</evidence>
<sequence length="168" mass="18373">MVIVMADAHSNVVPPAQPLTEAEFRNAWLQSLARLCAAHGDGRVALALGVSERHLRNLKSGASLPAADRIWNLLALDPSAHDEIDARYQVKNSPIDALCSTDPLTRDIIALANEVAQSEDPSSPGGVVVTDHELLQKDEHRMRRIHNTLGSWLKRIEAMRRPAIKAVA</sequence>
<accession>A0A1S1HDR2</accession>
<name>A0A1S1HDR2_9SPHN</name>